<sequence>GSFRREHSGGFSRSPHVRESLYNTEKETPQRSKQQIIAPSVPRNLKRVTPATSSSTPTSASVMAVQPGQLIEHERFGLGEVMKVEGQGDNAKATIHFKNAGDKQLLLRFARFKIIG</sequence>
<feature type="compositionally biased region" description="Low complexity" evidence="1">
    <location>
        <begin position="49"/>
        <end position="61"/>
    </location>
</feature>
<feature type="compositionally biased region" description="Basic and acidic residues" evidence="1">
    <location>
        <begin position="16"/>
        <end position="30"/>
    </location>
</feature>
<organism evidence="2 3">
    <name type="scientific">Bacteroides cellulosilyticus DSM 14838</name>
    <dbReference type="NCBI Taxonomy" id="537012"/>
    <lineage>
        <taxon>Bacteria</taxon>
        <taxon>Pseudomonadati</taxon>
        <taxon>Bacteroidota</taxon>
        <taxon>Bacteroidia</taxon>
        <taxon>Bacteroidales</taxon>
        <taxon>Bacteroidaceae</taxon>
        <taxon>Bacteroides</taxon>
    </lineage>
</organism>
<gene>
    <name evidence="2" type="ORF">BACCELL_04468</name>
</gene>
<dbReference type="Proteomes" id="UP000003711">
    <property type="component" value="Unassembled WGS sequence"/>
</dbReference>
<dbReference type="HOGENOM" id="CLU_2089762_0_0_10"/>
<dbReference type="Pfam" id="PF21196">
    <property type="entry name" value="PcrA_UvrD_tudor"/>
    <property type="match status" value="1"/>
</dbReference>
<accession>E2NJI2</accession>
<name>E2NJI2_9BACE</name>
<comment type="caution">
    <text evidence="2">The sequence shown here is derived from an EMBL/GenBank/DDBJ whole genome shotgun (WGS) entry which is preliminary data.</text>
</comment>
<dbReference type="EMBL" id="ACCH01000346">
    <property type="protein sequence ID" value="EEF87924.1"/>
    <property type="molecule type" value="Genomic_DNA"/>
</dbReference>
<evidence type="ECO:0000313" key="2">
    <source>
        <dbReference type="EMBL" id="EEF87924.1"/>
    </source>
</evidence>
<feature type="non-terminal residue" evidence="2">
    <location>
        <position position="1"/>
    </location>
</feature>
<evidence type="ECO:0000313" key="3">
    <source>
        <dbReference type="Proteomes" id="UP000003711"/>
    </source>
</evidence>
<reference evidence="2 3" key="2">
    <citation type="submission" date="2009-01" db="EMBL/GenBank/DDBJ databases">
        <title>Draft genome sequence of Bacteroides cellulosilyticus (DSM 14838).</title>
        <authorList>
            <person name="Sudarsanam P."/>
            <person name="Ley R."/>
            <person name="Guruge J."/>
            <person name="Turnbaugh P.J."/>
            <person name="Mahowald M."/>
            <person name="Liep D."/>
            <person name="Gordon J."/>
        </authorList>
    </citation>
    <scope>NUCLEOTIDE SEQUENCE [LARGE SCALE GENOMIC DNA]</scope>
    <source>
        <strain evidence="2 3">DSM 14838</strain>
    </source>
</reference>
<reference evidence="2 3" key="1">
    <citation type="submission" date="2008-12" db="EMBL/GenBank/DDBJ databases">
        <authorList>
            <person name="Fulton L."/>
            <person name="Clifton S."/>
            <person name="Fulton B."/>
            <person name="Xu J."/>
            <person name="Minx P."/>
            <person name="Pepin K.H."/>
            <person name="Johnson M."/>
            <person name="Bhonagiri V."/>
            <person name="Nash W.E."/>
            <person name="Mardis E.R."/>
            <person name="Wilson R.K."/>
        </authorList>
    </citation>
    <scope>NUCLEOTIDE SEQUENCE [LARGE SCALE GENOMIC DNA]</scope>
    <source>
        <strain evidence="2 3">DSM 14838</strain>
    </source>
</reference>
<evidence type="ECO:0008006" key="4">
    <source>
        <dbReference type="Google" id="ProtNLM"/>
    </source>
</evidence>
<feature type="region of interest" description="Disordered" evidence="1">
    <location>
        <begin position="1"/>
        <end position="62"/>
    </location>
</feature>
<protein>
    <recommendedName>
        <fullName evidence="4">ATP-dependent DNA helicase PcrA</fullName>
    </recommendedName>
</protein>
<evidence type="ECO:0000256" key="1">
    <source>
        <dbReference type="SAM" id="MobiDB-lite"/>
    </source>
</evidence>
<proteinExistence type="predicted"/>
<dbReference type="AlphaFoldDB" id="E2NJI2"/>